<name>A0A2Z7AEY2_9LAMI</name>
<dbReference type="Proteomes" id="UP000250235">
    <property type="component" value="Unassembled WGS sequence"/>
</dbReference>
<protein>
    <submittedName>
        <fullName evidence="2">Uncharacterized protein</fullName>
    </submittedName>
</protein>
<feature type="region of interest" description="Disordered" evidence="1">
    <location>
        <begin position="129"/>
        <end position="156"/>
    </location>
</feature>
<reference evidence="2 3" key="1">
    <citation type="journal article" date="2015" name="Proc. Natl. Acad. Sci. U.S.A.">
        <title>The resurrection genome of Boea hygrometrica: A blueprint for survival of dehydration.</title>
        <authorList>
            <person name="Xiao L."/>
            <person name="Yang G."/>
            <person name="Zhang L."/>
            <person name="Yang X."/>
            <person name="Zhao S."/>
            <person name="Ji Z."/>
            <person name="Zhou Q."/>
            <person name="Hu M."/>
            <person name="Wang Y."/>
            <person name="Chen M."/>
            <person name="Xu Y."/>
            <person name="Jin H."/>
            <person name="Xiao X."/>
            <person name="Hu G."/>
            <person name="Bao F."/>
            <person name="Hu Y."/>
            <person name="Wan P."/>
            <person name="Li L."/>
            <person name="Deng X."/>
            <person name="Kuang T."/>
            <person name="Xiang C."/>
            <person name="Zhu J.K."/>
            <person name="Oliver M.J."/>
            <person name="He Y."/>
        </authorList>
    </citation>
    <scope>NUCLEOTIDE SEQUENCE [LARGE SCALE GENOMIC DNA]</scope>
    <source>
        <strain evidence="3">cv. XS01</strain>
    </source>
</reference>
<feature type="compositionally biased region" description="Basic and acidic residues" evidence="1">
    <location>
        <begin position="212"/>
        <end position="221"/>
    </location>
</feature>
<dbReference type="EMBL" id="KV018164">
    <property type="protein sequence ID" value="KZV17524.1"/>
    <property type="molecule type" value="Genomic_DNA"/>
</dbReference>
<accession>A0A2Z7AEY2</accession>
<dbReference type="AlphaFoldDB" id="A0A2Z7AEY2"/>
<evidence type="ECO:0000313" key="3">
    <source>
        <dbReference type="Proteomes" id="UP000250235"/>
    </source>
</evidence>
<evidence type="ECO:0000256" key="1">
    <source>
        <dbReference type="SAM" id="MobiDB-lite"/>
    </source>
</evidence>
<evidence type="ECO:0000313" key="2">
    <source>
        <dbReference type="EMBL" id="KZV17524.1"/>
    </source>
</evidence>
<gene>
    <name evidence="2" type="ORF">F511_37450</name>
</gene>
<proteinExistence type="predicted"/>
<feature type="region of interest" description="Disordered" evidence="1">
    <location>
        <begin position="202"/>
        <end position="221"/>
    </location>
</feature>
<feature type="compositionally biased region" description="Basic residues" evidence="1">
    <location>
        <begin position="132"/>
        <end position="141"/>
    </location>
</feature>
<sequence>MHCSFEKSISSRYICPAVGSQHYRSAVGLVFMEWAVELAMETSRVDSVVRNQAEAKLNQLDHDEPAETTTTSCKMRREAQEMMRRRAEESADGLVVDDVIGDVIIFSRWFERAVARISSLHTLRRPPLLPKPHGRRLHRRAAAAVPPPRRRRRDRTCSDRCVEEIPFVPNSSVLLVQADEGIVFPVVDLIKEGLPPPTVKARIPCESGWSQEPRRQQGDIR</sequence>
<keyword evidence="3" id="KW-1185">Reference proteome</keyword>
<organism evidence="2 3">
    <name type="scientific">Dorcoceras hygrometricum</name>
    <dbReference type="NCBI Taxonomy" id="472368"/>
    <lineage>
        <taxon>Eukaryota</taxon>
        <taxon>Viridiplantae</taxon>
        <taxon>Streptophyta</taxon>
        <taxon>Embryophyta</taxon>
        <taxon>Tracheophyta</taxon>
        <taxon>Spermatophyta</taxon>
        <taxon>Magnoliopsida</taxon>
        <taxon>eudicotyledons</taxon>
        <taxon>Gunneridae</taxon>
        <taxon>Pentapetalae</taxon>
        <taxon>asterids</taxon>
        <taxon>lamiids</taxon>
        <taxon>Lamiales</taxon>
        <taxon>Gesneriaceae</taxon>
        <taxon>Didymocarpoideae</taxon>
        <taxon>Trichosporeae</taxon>
        <taxon>Loxocarpinae</taxon>
        <taxon>Dorcoceras</taxon>
    </lineage>
</organism>